<dbReference type="AlphaFoldDB" id="A0A2T4UTR1"/>
<protein>
    <submittedName>
        <fullName evidence="1">Uncharacterized protein</fullName>
    </submittedName>
</protein>
<gene>
    <name evidence="1" type="ORF">C1I63_08760</name>
</gene>
<comment type="caution">
    <text evidence="1">The sequence shown here is derived from an EMBL/GenBank/DDBJ whole genome shotgun (WGS) entry which is preliminary data.</text>
</comment>
<sequence>MTHDTTHLTSAGLERRTLVAGAAWTIPVIATAVGAPLAAASTAATLTFTNGPYSVAACGTLKDVVLRVTTNGTAPAPAGTLVTVTLPTGLTWSDSSTGAKVLPTDANGEIVLSGVTADGASASTVIGASTTDASTSVPVSIAPSDTAHQYNLVGASDLTVPNVPGGSTPIGGGFYRSPTGDVYLNNGAIVATGSAAGAVGGYDPEGGSYLQYTKNGAAFQYNAVGSATTPWTLPTGATPVGGGFWLTADGDVYFEDRLIRSGVAEAVGNWTAATSGFVGITDRSGATGQYNKVGGYFAVPAPTGSRPVGGGFYLAPNGDIYTNTGVLAATGTSSAIGDYTVTSGGFVGFIKEGIAFQYNTVGSQTFAPAIPSGTVPVGGGFYLAPNGDLYSNTGVLVRTDVIEARGQYTTASGGFVGYTRASC</sequence>
<keyword evidence="2" id="KW-1185">Reference proteome</keyword>
<dbReference type="PROSITE" id="PS51318">
    <property type="entry name" value="TAT"/>
    <property type="match status" value="1"/>
</dbReference>
<dbReference type="RefSeq" id="WP_107574543.1">
    <property type="nucleotide sequence ID" value="NZ_PZPL01000001.1"/>
</dbReference>
<evidence type="ECO:0000313" key="1">
    <source>
        <dbReference type="EMBL" id="PTL72930.1"/>
    </source>
</evidence>
<dbReference type="Proteomes" id="UP000241085">
    <property type="component" value="Unassembled WGS sequence"/>
</dbReference>
<organism evidence="1 2">
    <name type="scientific">Rathayibacter caricis DSM 15933</name>
    <dbReference type="NCBI Taxonomy" id="1328867"/>
    <lineage>
        <taxon>Bacteria</taxon>
        <taxon>Bacillati</taxon>
        <taxon>Actinomycetota</taxon>
        <taxon>Actinomycetes</taxon>
        <taxon>Micrococcales</taxon>
        <taxon>Microbacteriaceae</taxon>
        <taxon>Rathayibacter</taxon>
    </lineage>
</organism>
<proteinExistence type="predicted"/>
<reference evidence="1 2" key="1">
    <citation type="submission" date="2018-03" db="EMBL/GenBank/DDBJ databases">
        <title>Bacteriophage NCPPB3778 and a type I-E CRISPR drive the evolution of the US Biological Select Agent, Rathayibacter toxicus.</title>
        <authorList>
            <person name="Davis E.W.II."/>
            <person name="Tabima J.F."/>
            <person name="Weisberg A.J."/>
            <person name="Dantas Lopes L."/>
            <person name="Wiseman M.S."/>
            <person name="Wiseman M.S."/>
            <person name="Pupko T."/>
            <person name="Belcher M.S."/>
            <person name="Sechler A.J."/>
            <person name="Tancos M.A."/>
            <person name="Schroeder B.K."/>
            <person name="Murray T.D."/>
            <person name="Luster D.G."/>
            <person name="Schneider W.L."/>
            <person name="Rogers E."/>
            <person name="Andreote F.D."/>
            <person name="Grunwald N.J."/>
            <person name="Putnam M.L."/>
            <person name="Chang J.H."/>
        </authorList>
    </citation>
    <scope>NUCLEOTIDE SEQUENCE [LARGE SCALE GENOMIC DNA]</scope>
    <source>
        <strain evidence="1 2">DSM 15933</strain>
    </source>
</reference>
<dbReference type="InterPro" id="IPR006311">
    <property type="entry name" value="TAT_signal"/>
</dbReference>
<accession>A0A2T4UTR1</accession>
<evidence type="ECO:0000313" key="2">
    <source>
        <dbReference type="Proteomes" id="UP000241085"/>
    </source>
</evidence>
<name>A0A2T4UTR1_9MICO</name>
<dbReference type="EMBL" id="PZPL01000001">
    <property type="protein sequence ID" value="PTL72930.1"/>
    <property type="molecule type" value="Genomic_DNA"/>
</dbReference>